<feature type="transmembrane region" description="Helical" evidence="3">
    <location>
        <begin position="432"/>
        <end position="452"/>
    </location>
</feature>
<dbReference type="GO" id="GO:0016020">
    <property type="term" value="C:membrane"/>
    <property type="evidence" value="ECO:0007669"/>
    <property type="project" value="UniProtKB-SubCell"/>
</dbReference>
<dbReference type="EMBL" id="AP014945">
    <property type="protein sequence ID" value="BAU23293.1"/>
    <property type="molecule type" value="Genomic_DNA"/>
</dbReference>
<dbReference type="KEGG" id="cthi:THC_0908"/>
<feature type="transmembrane region" description="Helical" evidence="3">
    <location>
        <begin position="75"/>
        <end position="94"/>
    </location>
</feature>
<feature type="transmembrane region" description="Helical" evidence="3">
    <location>
        <begin position="195"/>
        <end position="215"/>
    </location>
</feature>
<feature type="transmembrane region" description="Helical" evidence="3">
    <location>
        <begin position="280"/>
        <end position="300"/>
    </location>
</feature>
<dbReference type="Pfam" id="PF00361">
    <property type="entry name" value="Proton_antipo_M"/>
    <property type="match status" value="1"/>
</dbReference>
<evidence type="ECO:0000256" key="2">
    <source>
        <dbReference type="RuleBase" id="RU000320"/>
    </source>
</evidence>
<keyword evidence="6" id="KW-1185">Reference proteome</keyword>
<feature type="transmembrane region" description="Helical" evidence="3">
    <location>
        <begin position="306"/>
        <end position="329"/>
    </location>
</feature>
<feature type="transmembrane region" description="Helical" evidence="3">
    <location>
        <begin position="222"/>
        <end position="243"/>
    </location>
</feature>
<dbReference type="AlphaFoldDB" id="A0A0U4W2J2"/>
<dbReference type="GO" id="GO:0048039">
    <property type="term" value="F:ubiquinone binding"/>
    <property type="evidence" value="ECO:0007669"/>
    <property type="project" value="TreeGrafter"/>
</dbReference>
<keyword evidence="3" id="KW-1133">Transmembrane helix</keyword>
<proteinExistence type="predicted"/>
<evidence type="ECO:0000313" key="5">
    <source>
        <dbReference type="EMBL" id="BAU23293.1"/>
    </source>
</evidence>
<gene>
    <name evidence="5" type="ORF">THC_0908</name>
</gene>
<feature type="transmembrane region" description="Helical" evidence="3">
    <location>
        <begin position="385"/>
        <end position="411"/>
    </location>
</feature>
<dbReference type="GO" id="GO:0015990">
    <property type="term" value="P:electron transport coupled proton transport"/>
    <property type="evidence" value="ECO:0007669"/>
    <property type="project" value="TreeGrafter"/>
</dbReference>
<dbReference type="InterPro" id="IPR001750">
    <property type="entry name" value="ND/Mrp_TM"/>
</dbReference>
<feature type="transmembrane region" description="Helical" evidence="3">
    <location>
        <begin position="156"/>
        <end position="175"/>
    </location>
</feature>
<evidence type="ECO:0000256" key="3">
    <source>
        <dbReference type="SAM" id="Phobius"/>
    </source>
</evidence>
<dbReference type="InterPro" id="IPR003918">
    <property type="entry name" value="NADH_UbQ_OxRdtase"/>
</dbReference>
<evidence type="ECO:0000259" key="4">
    <source>
        <dbReference type="Pfam" id="PF00361"/>
    </source>
</evidence>
<dbReference type="GO" id="GO:0003954">
    <property type="term" value="F:NADH dehydrogenase activity"/>
    <property type="evidence" value="ECO:0007669"/>
    <property type="project" value="TreeGrafter"/>
</dbReference>
<sequence>MMFKEFILLSLLGFLFSFFILKDKERDYLWFTRIFIVFMTLLIIPDILSALRGTFLEYIYFKDFGFLLKFRLDQASLVFLWLNLLLYLFLYFFVQSEFKGHLFNGLMLMLFCVNNLFFLSGDTLTFFIFWEAMLIPATLLLWYFSKESPKRIALEFLIYNFGFSIFLLLGILFLYKYNQSFEFKLGGLYEAKWIASLLYIGIMVKTPVFPLHGWLLNTYYNLPSPVTAIFSGILSKYALYGFYRFYQKASLSLEIFLFLTIFSALYAGYIAWSNRDIKKIFTYMSMSHLNVMLAGSLAMLPYVSPFLIVPFGLFHGFLAFALFIYVYHMERTSGNLFIDEYGALTLTKPIFTFFFTTFLLVLSGFPLFGYFYLEFAMLSFVFKFSLLFGFLLSLGIAVNLIYKAIVFYRLIFIKKEGPGSKTLKDLSPSYTFFSVLIFLIVIFLTFYLSWLIKFLQGGGV</sequence>
<reference evidence="6" key="2">
    <citation type="journal article" date="2016" name="Int. J. Syst. Evol. Microbiol.">
        <title>Caldimicrobium thiodismutans sp. nov., a sulfur-disproportionating bacterium isolated from a hot spring.</title>
        <authorList>
            <person name="Kojima H."/>
            <person name="Umezawa K."/>
            <person name="Fukui M."/>
        </authorList>
    </citation>
    <scope>NUCLEOTIDE SEQUENCE [LARGE SCALE GENOMIC DNA]</scope>
    <source>
        <strain evidence="6">TF1</strain>
    </source>
</reference>
<dbReference type="STRING" id="1653476.THC_0908"/>
<feature type="transmembrane region" description="Helical" evidence="3">
    <location>
        <begin position="6"/>
        <end position="22"/>
    </location>
</feature>
<comment type="subcellular location">
    <subcellularLocation>
        <location evidence="1">Endomembrane system</location>
        <topology evidence="1">Multi-pass membrane protein</topology>
    </subcellularLocation>
    <subcellularLocation>
        <location evidence="2">Membrane</location>
        <topology evidence="2">Multi-pass membrane protein</topology>
    </subcellularLocation>
</comment>
<feature type="transmembrane region" description="Helical" evidence="3">
    <location>
        <begin position="255"/>
        <end position="273"/>
    </location>
</feature>
<dbReference type="PANTHER" id="PTHR43507:SF1">
    <property type="entry name" value="NADH-UBIQUINONE OXIDOREDUCTASE CHAIN 4"/>
    <property type="match status" value="1"/>
</dbReference>
<protein>
    <submittedName>
        <fullName evidence="5">NADH-quinone oxidoreductase subunit M</fullName>
    </submittedName>
</protein>
<feature type="transmembrane region" description="Helical" evidence="3">
    <location>
        <begin position="34"/>
        <end position="55"/>
    </location>
</feature>
<dbReference type="PRINTS" id="PR01437">
    <property type="entry name" value="NUOXDRDTASE4"/>
</dbReference>
<accession>A0A0U4W2J2</accession>
<organism evidence="5 6">
    <name type="scientific">Caldimicrobium thiodismutans</name>
    <dbReference type="NCBI Taxonomy" id="1653476"/>
    <lineage>
        <taxon>Bacteria</taxon>
        <taxon>Pseudomonadati</taxon>
        <taxon>Thermodesulfobacteriota</taxon>
        <taxon>Thermodesulfobacteria</taxon>
        <taxon>Thermodesulfobacteriales</taxon>
        <taxon>Thermodesulfobacteriaceae</taxon>
        <taxon>Caldimicrobium</taxon>
    </lineage>
</organism>
<dbReference type="RefSeq" id="WP_082706284.1">
    <property type="nucleotide sequence ID" value="NZ_AP014945.1"/>
</dbReference>
<dbReference type="GO" id="GO:0042773">
    <property type="term" value="P:ATP synthesis coupled electron transport"/>
    <property type="evidence" value="ECO:0007669"/>
    <property type="project" value="InterPro"/>
</dbReference>
<feature type="transmembrane region" description="Helical" evidence="3">
    <location>
        <begin position="101"/>
        <end position="118"/>
    </location>
</feature>
<dbReference type="GO" id="GO:0012505">
    <property type="term" value="C:endomembrane system"/>
    <property type="evidence" value="ECO:0007669"/>
    <property type="project" value="UniProtKB-SubCell"/>
</dbReference>
<dbReference type="PANTHER" id="PTHR43507">
    <property type="entry name" value="NADH-UBIQUINONE OXIDOREDUCTASE CHAIN 4"/>
    <property type="match status" value="1"/>
</dbReference>
<dbReference type="Proteomes" id="UP000068196">
    <property type="component" value="Chromosome"/>
</dbReference>
<feature type="domain" description="NADH:quinone oxidoreductase/Mrp antiporter transmembrane" evidence="4">
    <location>
        <begin position="120"/>
        <end position="393"/>
    </location>
</feature>
<feature type="transmembrane region" description="Helical" evidence="3">
    <location>
        <begin position="124"/>
        <end position="144"/>
    </location>
</feature>
<keyword evidence="3" id="KW-0472">Membrane</keyword>
<name>A0A0U4W2J2_9BACT</name>
<dbReference type="GO" id="GO:0008137">
    <property type="term" value="F:NADH dehydrogenase (ubiquinone) activity"/>
    <property type="evidence" value="ECO:0007669"/>
    <property type="project" value="InterPro"/>
</dbReference>
<reference evidence="5 6" key="1">
    <citation type="journal article" date="2016" name="Int. J. Syst. Evol. Microbiol.">
        <title>Caldimicrobium thiodismutans sp. nov., a sulfur-disproportionating bacterium isolated from a hot spring, and emended description of the genus Caldimicrobium.</title>
        <authorList>
            <person name="Kojima H."/>
            <person name="Umezawa K."/>
            <person name="Fukui M."/>
        </authorList>
    </citation>
    <scope>NUCLEOTIDE SEQUENCE [LARGE SCALE GENOMIC DNA]</scope>
    <source>
        <strain evidence="5 6">TF1</strain>
    </source>
</reference>
<keyword evidence="2 3" id="KW-0812">Transmembrane</keyword>
<feature type="transmembrane region" description="Helical" evidence="3">
    <location>
        <begin position="350"/>
        <end position="373"/>
    </location>
</feature>
<dbReference type="OrthoDB" id="9811718at2"/>
<evidence type="ECO:0000313" key="6">
    <source>
        <dbReference type="Proteomes" id="UP000068196"/>
    </source>
</evidence>
<evidence type="ECO:0000256" key="1">
    <source>
        <dbReference type="ARBA" id="ARBA00004127"/>
    </source>
</evidence>